<evidence type="ECO:0000313" key="1">
    <source>
        <dbReference type="EMBL" id="OAF59471.1"/>
    </source>
</evidence>
<organism evidence="1">
    <name type="scientific">Pseudogymnoascus destructans</name>
    <dbReference type="NCBI Taxonomy" id="655981"/>
    <lineage>
        <taxon>Eukaryota</taxon>
        <taxon>Fungi</taxon>
        <taxon>Dikarya</taxon>
        <taxon>Ascomycota</taxon>
        <taxon>Pezizomycotina</taxon>
        <taxon>Leotiomycetes</taxon>
        <taxon>Thelebolales</taxon>
        <taxon>Thelebolaceae</taxon>
        <taxon>Pseudogymnoascus</taxon>
    </lineage>
</organism>
<dbReference type="Gene3D" id="2.60.120.260">
    <property type="entry name" value="Galactose-binding domain-like"/>
    <property type="match status" value="1"/>
</dbReference>
<dbReference type="EMBL" id="KV441393">
    <property type="protein sequence ID" value="OAF59471.1"/>
    <property type="molecule type" value="Genomic_DNA"/>
</dbReference>
<name>A0A177ADX5_9PEZI</name>
<sequence>MDLSNFLNPAEEGMQEVEEGLDEDTILQEAMAPYIQVSDAQDDDDEEPQHPVLTTQNAVQALQVLIEFSESENISAVERDNEKTIDHADPEPVDVIHLADTYMYLVDYYHPKLMEDLYWTDVEGFFTPDEDGDFEFGLTVNRTGKLFL</sequence>
<protein>
    <submittedName>
        <fullName evidence="1">Uncharacterized protein</fullName>
    </submittedName>
</protein>
<dbReference type="AlphaFoldDB" id="A0A177ADX5"/>
<dbReference type="RefSeq" id="XP_024324754.1">
    <property type="nucleotide sequence ID" value="XM_024467616.1"/>
</dbReference>
<dbReference type="GeneID" id="36287051"/>
<reference evidence="1" key="1">
    <citation type="submission" date="2016-03" db="EMBL/GenBank/DDBJ databases">
        <title>Updated assembly of Pseudogymnoascus destructans, the fungus causing white-nose syndrome of bats.</title>
        <authorList>
            <person name="Palmer J.M."/>
            <person name="Drees K.P."/>
            <person name="Foster J.T."/>
            <person name="Lindner D.L."/>
        </authorList>
    </citation>
    <scope>NUCLEOTIDE SEQUENCE [LARGE SCALE GENOMIC DNA]</scope>
    <source>
        <strain evidence="1">20631-21</strain>
    </source>
</reference>
<dbReference type="VEuPathDB" id="FungiDB:GMDG_03644"/>
<proteinExistence type="predicted"/>
<gene>
    <name evidence="1" type="ORF">VC83_03978</name>
</gene>
<dbReference type="Proteomes" id="UP000077154">
    <property type="component" value="Unassembled WGS sequence"/>
</dbReference>
<accession>A0A177ADX5</accession>